<dbReference type="Gene3D" id="1.10.520.10">
    <property type="match status" value="2"/>
</dbReference>
<evidence type="ECO:0000256" key="1">
    <source>
        <dbReference type="ARBA" id="ARBA00000189"/>
    </source>
</evidence>
<evidence type="ECO:0000256" key="10">
    <source>
        <dbReference type="ARBA" id="ARBA00023004"/>
    </source>
</evidence>
<reference evidence="15" key="1">
    <citation type="journal article" date="2014" name="Nat. Genet.">
        <title>The genome of the stress-tolerant wild tomato species Solanum pennellii.</title>
        <authorList>
            <person name="Bolger A."/>
            <person name="Scossa F."/>
            <person name="Bolger M.E."/>
            <person name="Lanz C."/>
            <person name="Maumus F."/>
            <person name="Tohge T."/>
            <person name="Quesneville H."/>
            <person name="Alseekh S."/>
            <person name="Sorensen I."/>
            <person name="Lichtenstein G."/>
            <person name="Fich E.A."/>
            <person name="Conte M."/>
            <person name="Keller H."/>
            <person name="Schneeberger K."/>
            <person name="Schwacke R."/>
            <person name="Ofner I."/>
            <person name="Vrebalov J."/>
            <person name="Xu Y."/>
            <person name="Osorio S."/>
            <person name="Aflitos S.A."/>
            <person name="Schijlen E."/>
            <person name="Jimenez-Gomez J.M."/>
            <person name="Ryngajllo M."/>
            <person name="Kimura S."/>
            <person name="Kumar R."/>
            <person name="Koenig D."/>
            <person name="Headland L.R."/>
            <person name="Maloof J.N."/>
            <person name="Sinha N."/>
            <person name="van Ham R.C."/>
            <person name="Lankhorst R.K."/>
            <person name="Mao L."/>
            <person name="Vogel A."/>
            <person name="Arsova B."/>
            <person name="Panstruga R."/>
            <person name="Fei Z."/>
            <person name="Rose J.K."/>
            <person name="Zamir D."/>
            <person name="Carrari F."/>
            <person name="Giovannoni J.J."/>
            <person name="Weigel D."/>
            <person name="Usadel B."/>
            <person name="Fernie A.R."/>
        </authorList>
    </citation>
    <scope>NUCLEOTIDE SEQUENCE [LARGE SCALE GENOMIC DNA]</scope>
    <source>
        <strain evidence="15">cv. LA0716</strain>
    </source>
</reference>
<evidence type="ECO:0000256" key="7">
    <source>
        <dbReference type="ARBA" id="ARBA00022617"/>
    </source>
</evidence>
<evidence type="ECO:0000256" key="2">
    <source>
        <dbReference type="ARBA" id="ARBA00001913"/>
    </source>
</evidence>
<feature type="domain" description="Plant heme peroxidase family profile" evidence="14">
    <location>
        <begin position="384"/>
        <end position="686"/>
    </location>
</feature>
<keyword evidence="11" id="KW-1015">Disulfide bond</keyword>
<keyword evidence="15" id="KW-1185">Reference proteome</keyword>
<evidence type="ECO:0000256" key="4">
    <source>
        <dbReference type="ARBA" id="ARBA00006873"/>
    </source>
</evidence>
<keyword evidence="7" id="KW-0349">Heme</keyword>
<evidence type="ECO:0000256" key="6">
    <source>
        <dbReference type="ARBA" id="ARBA00022559"/>
    </source>
</evidence>
<feature type="signal peptide" evidence="13">
    <location>
        <begin position="1"/>
        <end position="21"/>
    </location>
</feature>
<reference evidence="16" key="2">
    <citation type="submission" date="2025-08" db="UniProtKB">
        <authorList>
            <consortium name="RefSeq"/>
        </authorList>
    </citation>
    <scope>IDENTIFICATION</scope>
</reference>
<keyword evidence="12" id="KW-0325">Glycoprotein</keyword>
<dbReference type="PROSITE" id="PS50873">
    <property type="entry name" value="PEROXIDASE_4"/>
    <property type="match status" value="2"/>
</dbReference>
<organism evidence="15 16">
    <name type="scientific">Solanum pennellii</name>
    <name type="common">Tomato</name>
    <name type="synonym">Lycopersicon pennellii</name>
    <dbReference type="NCBI Taxonomy" id="28526"/>
    <lineage>
        <taxon>Eukaryota</taxon>
        <taxon>Viridiplantae</taxon>
        <taxon>Streptophyta</taxon>
        <taxon>Embryophyta</taxon>
        <taxon>Tracheophyta</taxon>
        <taxon>Spermatophyta</taxon>
        <taxon>Magnoliopsida</taxon>
        <taxon>eudicotyledons</taxon>
        <taxon>Gunneridae</taxon>
        <taxon>Pentapetalae</taxon>
        <taxon>asterids</taxon>
        <taxon>lamiids</taxon>
        <taxon>Solanales</taxon>
        <taxon>Solanaceae</taxon>
        <taxon>Solanoideae</taxon>
        <taxon>Solaneae</taxon>
        <taxon>Solanum</taxon>
        <taxon>Solanum subgen. Lycopersicon</taxon>
    </lineage>
</organism>
<comment type="similarity">
    <text evidence="4">Belongs to the peroxidase family. Ascorbate peroxidase subfamily.</text>
</comment>
<evidence type="ECO:0000313" key="15">
    <source>
        <dbReference type="Proteomes" id="UP000694930"/>
    </source>
</evidence>
<proteinExistence type="inferred from homology"/>
<dbReference type="SUPFAM" id="SSF48113">
    <property type="entry name" value="Heme-dependent peroxidases"/>
    <property type="match status" value="2"/>
</dbReference>
<dbReference type="Proteomes" id="UP000694930">
    <property type="component" value="Chromosome 1"/>
</dbReference>
<dbReference type="Gene3D" id="1.10.420.10">
    <property type="entry name" value="Peroxidase, domain 2"/>
    <property type="match status" value="2"/>
</dbReference>
<evidence type="ECO:0000256" key="12">
    <source>
        <dbReference type="ARBA" id="ARBA00023180"/>
    </source>
</evidence>
<name>A0ABM1HQ89_SOLPN</name>
<evidence type="ECO:0000259" key="14">
    <source>
        <dbReference type="PROSITE" id="PS50873"/>
    </source>
</evidence>
<feature type="chain" id="PRO_5046690346" description="peroxidase" evidence="13">
    <location>
        <begin position="22"/>
        <end position="686"/>
    </location>
</feature>
<dbReference type="InterPro" id="IPR019793">
    <property type="entry name" value="Peroxidases_heam-ligand_BS"/>
</dbReference>
<sequence length="686" mass="75522">MRSQLVLTCLVFLCLVVGGVAWDDAKNEDYSRKSTWGARNDEDVPRNEEYGERKAWGLSNAWDALKNVWGPRNSNVPRKNYYQSTHCPNVEQLIRDITWSKVAQDPTLGAKLLRIHYHDCFVKGCDASILLDKVGSDDSEKEARPNLSLAGFEVIDDIKREVEAKCPGIVSCADILALVARDAVSYPFKTSMWEVETGRKDGFVSLASNVNGNLPSPFSDFATLKQIFANKGLNVDDLVALSGAHTIGVAHCGAFSRRLFNFSGKGDMDPSLNATYAKDLKDVCPNPANPATIVEMDPMSSTSFDSNYFNILINQNKGLFQSDAALLNDKDSVIVIKKLQDDNTFFSEFAKSMKKMGAIELLTGNSGEIRKNCRVKIVAGARNVLRNNFYKSTPRPNAEQLIRDITWSKAKIDVNLGARLLRLHYHDCFLRGCDASVLLDTEGTEQSEKEAVPNLSLGGFDVIDDIKKQVEAKCPGIVSCADILALSARDAVSFPLFACSLWEVETGRKDGNVSLASEVTSHLPLPDSNISTLLQLFEKKGLNVNDLDALSGAHTMGVAHCGTFSRRFFNFSGKGDMDPSLNATYAKDLKDVCPNPANPATIVDMDPLSSTSFDSNYFNILINQNKGLFQSDAALLNDKDSVIVIKKLQDNNTFFFEFAKSMKKMGAIEVLTGNAGQIRKNCRVKN</sequence>
<dbReference type="InterPro" id="IPR000823">
    <property type="entry name" value="Peroxidase_pln"/>
</dbReference>
<protein>
    <recommendedName>
        <fullName evidence="5">peroxidase</fullName>
        <ecNumber evidence="5">1.11.1.7</ecNumber>
    </recommendedName>
</protein>
<comment type="cofactor">
    <cofactor evidence="2">
        <name>Ca(2+)</name>
        <dbReference type="ChEBI" id="CHEBI:29108"/>
    </cofactor>
</comment>
<dbReference type="InterPro" id="IPR033905">
    <property type="entry name" value="Secretory_peroxidase"/>
</dbReference>
<comment type="catalytic activity">
    <reaction evidence="1">
        <text>2 a phenolic donor + H2O2 = 2 a phenolic radical donor + 2 H2O</text>
        <dbReference type="Rhea" id="RHEA:56136"/>
        <dbReference type="ChEBI" id="CHEBI:15377"/>
        <dbReference type="ChEBI" id="CHEBI:16240"/>
        <dbReference type="ChEBI" id="CHEBI:139520"/>
        <dbReference type="ChEBI" id="CHEBI:139521"/>
        <dbReference type="EC" id="1.11.1.7"/>
    </reaction>
</comment>
<dbReference type="PRINTS" id="PR00461">
    <property type="entry name" value="PLPEROXIDASE"/>
</dbReference>
<dbReference type="PANTHER" id="PTHR31235">
    <property type="entry name" value="PEROXIDASE 25-RELATED"/>
    <property type="match status" value="1"/>
</dbReference>
<dbReference type="PROSITE" id="PS00435">
    <property type="entry name" value="PEROXIDASE_1"/>
    <property type="match status" value="2"/>
</dbReference>
<dbReference type="EC" id="1.11.1.7" evidence="5"/>
<comment type="cofactor">
    <cofactor evidence="3">
        <name>heme b</name>
        <dbReference type="ChEBI" id="CHEBI:60344"/>
    </cofactor>
</comment>
<dbReference type="InterPro" id="IPR002016">
    <property type="entry name" value="Haem_peroxidase"/>
</dbReference>
<dbReference type="GeneID" id="107031818"/>
<evidence type="ECO:0000313" key="16">
    <source>
        <dbReference type="RefSeq" id="XP_015088784.2"/>
    </source>
</evidence>
<feature type="domain" description="Plant heme peroxidase family profile" evidence="14">
    <location>
        <begin position="80"/>
        <end position="377"/>
    </location>
</feature>
<evidence type="ECO:0000256" key="11">
    <source>
        <dbReference type="ARBA" id="ARBA00023157"/>
    </source>
</evidence>
<dbReference type="Pfam" id="PF00141">
    <property type="entry name" value="peroxidase"/>
    <property type="match status" value="2"/>
</dbReference>
<accession>A0ABM1HQ89</accession>
<dbReference type="RefSeq" id="XP_015088784.2">
    <property type="nucleotide sequence ID" value="XM_015233298.2"/>
</dbReference>
<evidence type="ECO:0000256" key="9">
    <source>
        <dbReference type="ARBA" id="ARBA00023002"/>
    </source>
</evidence>
<evidence type="ECO:0000256" key="3">
    <source>
        <dbReference type="ARBA" id="ARBA00001970"/>
    </source>
</evidence>
<evidence type="ECO:0000256" key="8">
    <source>
        <dbReference type="ARBA" id="ARBA00022723"/>
    </source>
</evidence>
<keyword evidence="6" id="KW-0575">Peroxidase</keyword>
<dbReference type="CDD" id="cd00693">
    <property type="entry name" value="secretory_peroxidase"/>
    <property type="match status" value="2"/>
</dbReference>
<evidence type="ECO:0000256" key="5">
    <source>
        <dbReference type="ARBA" id="ARBA00012313"/>
    </source>
</evidence>
<dbReference type="PRINTS" id="PR00458">
    <property type="entry name" value="PEROXIDASE"/>
</dbReference>
<gene>
    <name evidence="16" type="primary">LOC107031818</name>
</gene>
<dbReference type="InterPro" id="IPR010255">
    <property type="entry name" value="Haem_peroxidase_sf"/>
</dbReference>
<evidence type="ECO:0000256" key="13">
    <source>
        <dbReference type="SAM" id="SignalP"/>
    </source>
</evidence>
<keyword evidence="13" id="KW-0732">Signal</keyword>
<keyword evidence="8" id="KW-0479">Metal-binding</keyword>
<keyword evidence="10" id="KW-0408">Iron</keyword>
<keyword evidence="9" id="KW-0560">Oxidoreductase</keyword>